<evidence type="ECO:0000313" key="3">
    <source>
        <dbReference type="EMBL" id="MFC6295892.1"/>
    </source>
</evidence>
<keyword evidence="1" id="KW-0812">Transmembrane</keyword>
<dbReference type="Proteomes" id="UP001596227">
    <property type="component" value="Unassembled WGS sequence"/>
</dbReference>
<evidence type="ECO:0000259" key="2">
    <source>
        <dbReference type="Pfam" id="PF04892"/>
    </source>
</evidence>
<reference evidence="4" key="1">
    <citation type="journal article" date="2019" name="Int. J. Syst. Evol. Microbiol.">
        <title>The Global Catalogue of Microorganisms (GCM) 10K type strain sequencing project: providing services to taxonomists for standard genome sequencing and annotation.</title>
        <authorList>
            <consortium name="The Broad Institute Genomics Platform"/>
            <consortium name="The Broad Institute Genome Sequencing Center for Infectious Disease"/>
            <person name="Wu L."/>
            <person name="Ma J."/>
        </authorList>
    </citation>
    <scope>NUCLEOTIDE SEQUENCE [LARGE SCALE GENOMIC DNA]</scope>
    <source>
        <strain evidence="4">CCM 8934</strain>
    </source>
</reference>
<feature type="transmembrane region" description="Helical" evidence="1">
    <location>
        <begin position="71"/>
        <end position="92"/>
    </location>
</feature>
<organism evidence="3 4">
    <name type="scientific">Lactiplantibacillus daoliensis</name>
    <dbReference type="NCBI Taxonomy" id="2559916"/>
    <lineage>
        <taxon>Bacteria</taxon>
        <taxon>Bacillati</taxon>
        <taxon>Bacillota</taxon>
        <taxon>Bacilli</taxon>
        <taxon>Lactobacillales</taxon>
        <taxon>Lactobacillaceae</taxon>
        <taxon>Lactiplantibacillus</taxon>
    </lineage>
</organism>
<protein>
    <submittedName>
        <fullName evidence="3">VanZ family protein</fullName>
    </submittedName>
</protein>
<keyword evidence="4" id="KW-1185">Reference proteome</keyword>
<dbReference type="EMBL" id="JBHSSB010000031">
    <property type="protein sequence ID" value="MFC6295892.1"/>
    <property type="molecule type" value="Genomic_DNA"/>
</dbReference>
<feature type="transmembrane region" description="Helical" evidence="1">
    <location>
        <begin position="137"/>
        <end position="157"/>
    </location>
</feature>
<dbReference type="InterPro" id="IPR053150">
    <property type="entry name" value="Teicoplanin_resist-assoc"/>
</dbReference>
<gene>
    <name evidence="3" type="ORF">ACFQH1_11830</name>
</gene>
<dbReference type="Pfam" id="PF04892">
    <property type="entry name" value="VanZ"/>
    <property type="match status" value="1"/>
</dbReference>
<keyword evidence="1" id="KW-1133">Transmembrane helix</keyword>
<name>A0ABW1UKU4_9LACO</name>
<feature type="transmembrane region" description="Helical" evidence="1">
    <location>
        <begin position="6"/>
        <end position="23"/>
    </location>
</feature>
<keyword evidence="1" id="KW-0472">Membrane</keyword>
<sequence length="168" mass="18404">MRWEPLLFIMLVAGLSALAIILFGGKHRWFASLILIYGTGLATILFTPISIDGTAPYLMPLGIGRVNLTRFSFYNLGFLENILLTVPLGLLLKNMLPKLSLFGVAFFGLVVGSGIEITQYVLSHRFLINRSSDINDVLANALGILIGGIIMASYLYLTHRKQPAHALA</sequence>
<evidence type="ECO:0000313" key="4">
    <source>
        <dbReference type="Proteomes" id="UP001596227"/>
    </source>
</evidence>
<feature type="transmembrane region" description="Helical" evidence="1">
    <location>
        <begin position="30"/>
        <end position="51"/>
    </location>
</feature>
<accession>A0ABW1UKU4</accession>
<proteinExistence type="predicted"/>
<dbReference type="RefSeq" id="WP_137607769.1">
    <property type="nucleotide sequence ID" value="NZ_BJDH01000006.1"/>
</dbReference>
<evidence type="ECO:0000256" key="1">
    <source>
        <dbReference type="SAM" id="Phobius"/>
    </source>
</evidence>
<dbReference type="PANTHER" id="PTHR36834:SF1">
    <property type="entry name" value="INTEGRAL MEMBRANE PROTEIN"/>
    <property type="match status" value="1"/>
</dbReference>
<feature type="domain" description="VanZ-like" evidence="2">
    <location>
        <begin position="35"/>
        <end position="151"/>
    </location>
</feature>
<dbReference type="InterPro" id="IPR006976">
    <property type="entry name" value="VanZ-like"/>
</dbReference>
<comment type="caution">
    <text evidence="3">The sequence shown here is derived from an EMBL/GenBank/DDBJ whole genome shotgun (WGS) entry which is preliminary data.</text>
</comment>
<feature type="transmembrane region" description="Helical" evidence="1">
    <location>
        <begin position="99"/>
        <end position="117"/>
    </location>
</feature>
<dbReference type="PANTHER" id="PTHR36834">
    <property type="entry name" value="MEMBRANE PROTEIN-RELATED"/>
    <property type="match status" value="1"/>
</dbReference>